<dbReference type="EMBL" id="JBHSZV010000062">
    <property type="protein sequence ID" value="MFC7063994.1"/>
    <property type="molecule type" value="Genomic_DNA"/>
</dbReference>
<name>A0ABW2EU60_9BACI</name>
<dbReference type="InterPro" id="IPR037522">
    <property type="entry name" value="HD_GYP_dom"/>
</dbReference>
<feature type="domain" description="HD" evidence="1">
    <location>
        <begin position="135"/>
        <end position="258"/>
    </location>
</feature>
<evidence type="ECO:0000259" key="2">
    <source>
        <dbReference type="PROSITE" id="PS51832"/>
    </source>
</evidence>
<keyword evidence="3" id="KW-0378">Hydrolase</keyword>
<gene>
    <name evidence="3" type="ORF">ACFQIC_19535</name>
</gene>
<dbReference type="PROSITE" id="PS51831">
    <property type="entry name" value="HD"/>
    <property type="match status" value="1"/>
</dbReference>
<dbReference type="EC" id="3.1.4.-" evidence="3"/>
<feature type="domain" description="HD-GYP" evidence="2">
    <location>
        <begin position="113"/>
        <end position="309"/>
    </location>
</feature>
<dbReference type="SMART" id="SM00471">
    <property type="entry name" value="HDc"/>
    <property type="match status" value="1"/>
</dbReference>
<reference evidence="4" key="1">
    <citation type="journal article" date="2019" name="Int. J. Syst. Evol. Microbiol.">
        <title>The Global Catalogue of Microorganisms (GCM) 10K type strain sequencing project: providing services to taxonomists for standard genome sequencing and annotation.</title>
        <authorList>
            <consortium name="The Broad Institute Genomics Platform"/>
            <consortium name="The Broad Institute Genome Sequencing Center for Infectious Disease"/>
            <person name="Wu L."/>
            <person name="Ma J."/>
        </authorList>
    </citation>
    <scope>NUCLEOTIDE SEQUENCE [LARGE SCALE GENOMIC DNA]</scope>
    <source>
        <strain evidence="4">CGMCC 4.1621</strain>
    </source>
</reference>
<dbReference type="PANTHER" id="PTHR43155:SF2">
    <property type="entry name" value="CYCLIC DI-GMP PHOSPHODIESTERASE PA4108"/>
    <property type="match status" value="1"/>
</dbReference>
<dbReference type="InterPro" id="IPR003607">
    <property type="entry name" value="HD/PDEase_dom"/>
</dbReference>
<dbReference type="GO" id="GO:0016787">
    <property type="term" value="F:hydrolase activity"/>
    <property type="evidence" value="ECO:0007669"/>
    <property type="project" value="UniProtKB-KW"/>
</dbReference>
<dbReference type="RefSeq" id="WP_204708384.1">
    <property type="nucleotide sequence ID" value="NZ_JBHSZV010000062.1"/>
</dbReference>
<dbReference type="CDD" id="cd00077">
    <property type="entry name" value="HDc"/>
    <property type="match status" value="1"/>
</dbReference>
<dbReference type="PANTHER" id="PTHR43155">
    <property type="entry name" value="CYCLIC DI-GMP PHOSPHODIESTERASE PA4108-RELATED"/>
    <property type="match status" value="1"/>
</dbReference>
<protein>
    <submittedName>
        <fullName evidence="3">HD-GYP domain-containing protein</fullName>
        <ecNumber evidence="3">3.1.4.-</ecNumber>
    </submittedName>
</protein>
<evidence type="ECO:0000313" key="3">
    <source>
        <dbReference type="EMBL" id="MFC7063994.1"/>
    </source>
</evidence>
<organism evidence="3 4">
    <name type="scientific">Halobacillus seohaensis</name>
    <dbReference type="NCBI Taxonomy" id="447421"/>
    <lineage>
        <taxon>Bacteria</taxon>
        <taxon>Bacillati</taxon>
        <taxon>Bacillota</taxon>
        <taxon>Bacilli</taxon>
        <taxon>Bacillales</taxon>
        <taxon>Bacillaceae</taxon>
        <taxon>Halobacillus</taxon>
    </lineage>
</organism>
<dbReference type="InterPro" id="IPR006675">
    <property type="entry name" value="HDIG_dom"/>
</dbReference>
<dbReference type="Gene3D" id="1.10.3210.10">
    <property type="entry name" value="Hypothetical protein af1432"/>
    <property type="match status" value="1"/>
</dbReference>
<dbReference type="InterPro" id="IPR006674">
    <property type="entry name" value="HD_domain"/>
</dbReference>
<comment type="caution">
    <text evidence="3">The sequence shown here is derived from an EMBL/GenBank/DDBJ whole genome shotgun (WGS) entry which is preliminary data.</text>
</comment>
<dbReference type="PROSITE" id="PS51832">
    <property type="entry name" value="HD_GYP"/>
    <property type="match status" value="1"/>
</dbReference>
<dbReference type="SUPFAM" id="SSF109604">
    <property type="entry name" value="HD-domain/PDEase-like"/>
    <property type="match status" value="1"/>
</dbReference>
<keyword evidence="4" id="KW-1185">Reference proteome</keyword>
<evidence type="ECO:0000313" key="4">
    <source>
        <dbReference type="Proteomes" id="UP001596410"/>
    </source>
</evidence>
<sequence>MKVVYTAHLQQGDTLGKSIYNENGKVLLRQGVTFTKSLIRRLFDYQITYVYVDDPLTSDIQVNYPINEETRSKAIHTIKRSFLDLQKSNNNDQKILFERISLEMNQTVSTIVSELRGNHDTMSLLSDIFVYDDYVFTHSLNVAMYAIALANELDLPNRKVEEIGLGAILHDIGKMTIPRNILLKTSSLTAEEFTLIKTHAEAGFQLLRSVSSVPLVAAHCAYQHHERLDGSGYPRGITEKDIHLYGKILAIADVFDAVTSNRSYRSAMLPHEGLEVLYSGAGTLFDRNMVAAFRKCVTVYPNGLGVELSDGRKGIVSAQNENLSDRPIVRIDHYQSQDTQEVDLSKELSLTITDCLTTSVT</sequence>
<dbReference type="NCBIfam" id="TIGR00277">
    <property type="entry name" value="HDIG"/>
    <property type="match status" value="1"/>
</dbReference>
<evidence type="ECO:0000259" key="1">
    <source>
        <dbReference type="PROSITE" id="PS51831"/>
    </source>
</evidence>
<dbReference type="Proteomes" id="UP001596410">
    <property type="component" value="Unassembled WGS sequence"/>
</dbReference>
<accession>A0ABW2EU60</accession>
<dbReference type="Pfam" id="PF13487">
    <property type="entry name" value="HD_5"/>
    <property type="match status" value="1"/>
</dbReference>
<proteinExistence type="predicted"/>